<keyword evidence="3" id="KW-1185">Reference proteome</keyword>
<name>L7LF78_9ACTN</name>
<evidence type="ECO:0000256" key="1">
    <source>
        <dbReference type="SAM" id="Phobius"/>
    </source>
</evidence>
<comment type="caution">
    <text evidence="2">The sequence shown here is derived from an EMBL/GenBank/DDBJ whole genome shotgun (WGS) entry which is preliminary data.</text>
</comment>
<reference evidence="2 3" key="1">
    <citation type="submission" date="2012-12" db="EMBL/GenBank/DDBJ databases">
        <title>Whole genome shotgun sequence of Gordonia hirsuta NBRC 16056.</title>
        <authorList>
            <person name="Isaki-Nakamura S."/>
            <person name="Hosoyama A."/>
            <person name="Tsuchikane K."/>
            <person name="Katsumata H."/>
            <person name="Baba S."/>
            <person name="Yamazaki S."/>
            <person name="Fujita N."/>
        </authorList>
    </citation>
    <scope>NUCLEOTIDE SEQUENCE [LARGE SCALE GENOMIC DNA]</scope>
    <source>
        <strain evidence="2 3">NBRC 16056</strain>
    </source>
</reference>
<keyword evidence="1" id="KW-0472">Membrane</keyword>
<evidence type="ECO:0000313" key="3">
    <source>
        <dbReference type="Proteomes" id="UP000053405"/>
    </source>
</evidence>
<dbReference type="EMBL" id="BANT01000046">
    <property type="protein sequence ID" value="GAC58713.1"/>
    <property type="molecule type" value="Genomic_DNA"/>
</dbReference>
<sequence>MADKKQPSAITPLDRDALITVSDGRNTYIIARNGSCAAVADPINAMLAESQWPPKHEGKSRRIIAAALAAIVAAVIAVLVVAAVTASPGWNEAFKWALLSAGPLVLLVVLVGQLRQVDRHVAPGMWRGALQPLAAWGLYLASTLLLIFAAAGTDPPFSVFLVLAIAIPLCLVVGVVVILVGPVNRGLSAPPAWKQKSWAVGAFVTIPVLALITVGMNDTEILTDLTMLLTAAAFLILQTVMMSAAVGRNLLHVPVVCLRSPDEDA</sequence>
<gene>
    <name evidence="2" type="ORF">GOHSU_46_00340</name>
</gene>
<accession>L7LF78</accession>
<organism evidence="2 3">
    <name type="scientific">Gordonia hirsuta DSM 44140 = NBRC 16056</name>
    <dbReference type="NCBI Taxonomy" id="1121927"/>
    <lineage>
        <taxon>Bacteria</taxon>
        <taxon>Bacillati</taxon>
        <taxon>Actinomycetota</taxon>
        <taxon>Actinomycetes</taxon>
        <taxon>Mycobacteriales</taxon>
        <taxon>Gordoniaceae</taxon>
        <taxon>Gordonia</taxon>
    </lineage>
</organism>
<dbReference type="Proteomes" id="UP000053405">
    <property type="component" value="Unassembled WGS sequence"/>
</dbReference>
<feature type="transmembrane region" description="Helical" evidence="1">
    <location>
        <begin position="133"/>
        <end position="151"/>
    </location>
</feature>
<feature type="transmembrane region" description="Helical" evidence="1">
    <location>
        <begin position="198"/>
        <end position="216"/>
    </location>
</feature>
<keyword evidence="1" id="KW-0812">Transmembrane</keyword>
<evidence type="ECO:0000313" key="2">
    <source>
        <dbReference type="EMBL" id="GAC58713.1"/>
    </source>
</evidence>
<dbReference type="AlphaFoldDB" id="L7LF78"/>
<feature type="transmembrane region" description="Helical" evidence="1">
    <location>
        <begin position="228"/>
        <end position="251"/>
    </location>
</feature>
<feature type="transmembrane region" description="Helical" evidence="1">
    <location>
        <begin position="63"/>
        <end position="87"/>
    </location>
</feature>
<feature type="transmembrane region" description="Helical" evidence="1">
    <location>
        <begin position="157"/>
        <end position="178"/>
    </location>
</feature>
<keyword evidence="1" id="KW-1133">Transmembrane helix</keyword>
<dbReference type="RefSeq" id="WP_005943357.1">
    <property type="nucleotide sequence ID" value="NZ_ATVK01000062.1"/>
</dbReference>
<proteinExistence type="predicted"/>
<protein>
    <submittedName>
        <fullName evidence="2">Uncharacterized protein</fullName>
    </submittedName>
</protein>
<feature type="transmembrane region" description="Helical" evidence="1">
    <location>
        <begin position="93"/>
        <end position="112"/>
    </location>
</feature>